<sequence length="43" mass="4780">MRDLKQYTFEINPLSVEDGGGFLISFTDFSECISGSPHKTAQL</sequence>
<accession>A0A1R4H2R6</accession>
<keyword evidence="2" id="KW-1185">Reference proteome</keyword>
<organism evidence="1 2">
    <name type="scientific">Crenothrix polyspora</name>
    <dbReference type="NCBI Taxonomy" id="360316"/>
    <lineage>
        <taxon>Bacteria</taxon>
        <taxon>Pseudomonadati</taxon>
        <taxon>Pseudomonadota</taxon>
        <taxon>Gammaproteobacteria</taxon>
        <taxon>Methylococcales</taxon>
        <taxon>Crenotrichaceae</taxon>
        <taxon>Crenothrix</taxon>
    </lineage>
</organism>
<gene>
    <name evidence="1" type="ORF">CRENPOLYSF1_150002</name>
</gene>
<reference evidence="2" key="1">
    <citation type="submission" date="2017-02" db="EMBL/GenBank/DDBJ databases">
        <authorList>
            <person name="Daims H."/>
        </authorList>
    </citation>
    <scope>NUCLEOTIDE SEQUENCE [LARGE SCALE GENOMIC DNA]</scope>
</reference>
<proteinExistence type="predicted"/>
<dbReference type="EMBL" id="FUKI01000057">
    <property type="protein sequence ID" value="SJM90513.1"/>
    <property type="molecule type" value="Genomic_DNA"/>
</dbReference>
<evidence type="ECO:0000313" key="1">
    <source>
        <dbReference type="EMBL" id="SJM90513.1"/>
    </source>
</evidence>
<dbReference type="AlphaFoldDB" id="A0A1R4H2R6"/>
<protein>
    <submittedName>
        <fullName evidence="1">Uncharacterized protein</fullName>
    </submittedName>
</protein>
<evidence type="ECO:0000313" key="2">
    <source>
        <dbReference type="Proteomes" id="UP000195667"/>
    </source>
</evidence>
<name>A0A1R4H2R6_9GAMM</name>
<dbReference type="Proteomes" id="UP000195667">
    <property type="component" value="Unassembled WGS sequence"/>
</dbReference>